<protein>
    <submittedName>
        <fullName evidence="1">Uncharacterized protein</fullName>
    </submittedName>
</protein>
<sequence length="104" mass="11410">MGVLGRLDSVAGEGGFVYTRWEYYVDRGQSHDLREEPGPHGGRGSDEQEALLLWRIKVDTKVGMEIGSFKSKRNGIRVSCSRFDATIMNAKATPSTSIAKCVSS</sequence>
<dbReference type="AlphaFoldDB" id="A0A6V7Q2B0"/>
<name>A0A6V7Q2B0_ANACO</name>
<accession>A0A6V7Q2B0</accession>
<proteinExistence type="predicted"/>
<dbReference type="EMBL" id="LR862131">
    <property type="protein sequence ID" value="CAD1837128.1"/>
    <property type="molecule type" value="Genomic_DNA"/>
</dbReference>
<evidence type="ECO:0000313" key="1">
    <source>
        <dbReference type="EMBL" id="CAD1837128.1"/>
    </source>
</evidence>
<gene>
    <name evidence="1" type="ORF">CB5_LOCUS20339</name>
</gene>
<organism evidence="1">
    <name type="scientific">Ananas comosus var. bracteatus</name>
    <name type="common">red pineapple</name>
    <dbReference type="NCBI Taxonomy" id="296719"/>
    <lineage>
        <taxon>Eukaryota</taxon>
        <taxon>Viridiplantae</taxon>
        <taxon>Streptophyta</taxon>
        <taxon>Embryophyta</taxon>
        <taxon>Tracheophyta</taxon>
        <taxon>Spermatophyta</taxon>
        <taxon>Magnoliopsida</taxon>
        <taxon>Liliopsida</taxon>
        <taxon>Poales</taxon>
        <taxon>Bromeliaceae</taxon>
        <taxon>Bromelioideae</taxon>
        <taxon>Ananas</taxon>
    </lineage>
</organism>
<reference evidence="1" key="1">
    <citation type="submission" date="2020-07" db="EMBL/GenBank/DDBJ databases">
        <authorList>
            <person name="Lin J."/>
        </authorList>
    </citation>
    <scope>NUCLEOTIDE SEQUENCE</scope>
</reference>